<proteinExistence type="predicted"/>
<evidence type="ECO:0000313" key="6">
    <source>
        <dbReference type="Proteomes" id="UP000886998"/>
    </source>
</evidence>
<accession>A0A8X6YIV7</accession>
<comment type="caution">
    <text evidence="5">The sequence shown here is derived from an EMBL/GenBank/DDBJ whole genome shotgun (WGS) entry which is preliminary data.</text>
</comment>
<dbReference type="Proteomes" id="UP000886998">
    <property type="component" value="Unassembled WGS sequence"/>
</dbReference>
<dbReference type="InterPro" id="IPR010912">
    <property type="entry name" value="SPOC_met"/>
</dbReference>
<dbReference type="GO" id="GO:0005634">
    <property type="term" value="C:nucleus"/>
    <property type="evidence" value="ECO:0007669"/>
    <property type="project" value="UniProtKB-SubCell"/>
</dbReference>
<evidence type="ECO:0000256" key="2">
    <source>
        <dbReference type="ARBA" id="ARBA00022884"/>
    </source>
</evidence>
<comment type="subcellular location">
    <subcellularLocation>
        <location evidence="1">Nucleus</location>
    </subcellularLocation>
</comment>
<organism evidence="5 6">
    <name type="scientific">Trichonephila inaurata madagascariensis</name>
    <dbReference type="NCBI Taxonomy" id="2747483"/>
    <lineage>
        <taxon>Eukaryota</taxon>
        <taxon>Metazoa</taxon>
        <taxon>Ecdysozoa</taxon>
        <taxon>Arthropoda</taxon>
        <taxon>Chelicerata</taxon>
        <taxon>Arachnida</taxon>
        <taxon>Araneae</taxon>
        <taxon>Araneomorphae</taxon>
        <taxon>Entelegynae</taxon>
        <taxon>Araneoidea</taxon>
        <taxon>Nephilidae</taxon>
        <taxon>Trichonephila</taxon>
        <taxon>Trichonephila inaurata</taxon>
    </lineage>
</organism>
<dbReference type="InterPro" id="IPR016194">
    <property type="entry name" value="SPOC-like_C_dom_sf"/>
</dbReference>
<dbReference type="GO" id="GO:0003723">
    <property type="term" value="F:RNA binding"/>
    <property type="evidence" value="ECO:0007669"/>
    <property type="project" value="UniProtKB-KW"/>
</dbReference>
<dbReference type="PROSITE" id="PS50917">
    <property type="entry name" value="SPOC"/>
    <property type="match status" value="1"/>
</dbReference>
<dbReference type="Gene3D" id="2.40.290.10">
    <property type="match status" value="1"/>
</dbReference>
<dbReference type="AlphaFoldDB" id="A0A8X6YIV7"/>
<evidence type="ECO:0000259" key="4">
    <source>
        <dbReference type="PROSITE" id="PS50917"/>
    </source>
</evidence>
<keyword evidence="3" id="KW-0539">Nucleus</keyword>
<dbReference type="SUPFAM" id="SSF100939">
    <property type="entry name" value="SPOC domain-like"/>
    <property type="match status" value="1"/>
</dbReference>
<reference evidence="5" key="1">
    <citation type="submission" date="2020-08" db="EMBL/GenBank/DDBJ databases">
        <title>Multicomponent nature underlies the extraordinary mechanical properties of spider dragline silk.</title>
        <authorList>
            <person name="Kono N."/>
            <person name="Nakamura H."/>
            <person name="Mori M."/>
            <person name="Yoshida Y."/>
            <person name="Ohtoshi R."/>
            <person name="Malay A.D."/>
            <person name="Moran D.A.P."/>
            <person name="Tomita M."/>
            <person name="Numata K."/>
            <person name="Arakawa K."/>
        </authorList>
    </citation>
    <scope>NUCLEOTIDE SEQUENCE</scope>
</reference>
<dbReference type="EMBL" id="BMAV01019078">
    <property type="protein sequence ID" value="GFY71776.1"/>
    <property type="molecule type" value="Genomic_DNA"/>
</dbReference>
<keyword evidence="6" id="KW-1185">Reference proteome</keyword>
<evidence type="ECO:0000313" key="5">
    <source>
        <dbReference type="EMBL" id="GFY71776.1"/>
    </source>
</evidence>
<evidence type="ECO:0000256" key="1">
    <source>
        <dbReference type="ARBA" id="ARBA00004123"/>
    </source>
</evidence>
<feature type="domain" description="SPOC" evidence="4">
    <location>
        <begin position="1"/>
        <end position="158"/>
    </location>
</feature>
<sequence>MRPYKMKYPHIWSGQIIVKGQRAPMKLNYVEGNINVAVSALLRNRPIPYLKISRQVPPGYFPTFKTNKACLLTAQPQGNTLRERMIRIRSMRRIFSNYIKAKGSNIGLTLLPIGAGKRPLKAFVITPSEVTSRLLVRYAPDWYHSICDKLHFLVMISY</sequence>
<gene>
    <name evidence="5" type="primary">AVEN_25011_1</name>
    <name evidence="5" type="ORF">TNIN_182291</name>
</gene>
<name>A0A8X6YIV7_9ARAC</name>
<dbReference type="OrthoDB" id="6413556at2759"/>
<keyword evidence="2" id="KW-0694">RNA-binding</keyword>
<protein>
    <submittedName>
        <fullName evidence="5">SPOC domain-containing protein</fullName>
    </submittedName>
</protein>
<evidence type="ECO:0000256" key="3">
    <source>
        <dbReference type="ARBA" id="ARBA00023242"/>
    </source>
</evidence>